<dbReference type="OrthoDB" id="9157543at2"/>
<protein>
    <submittedName>
        <fullName evidence="1">Uncharacterized protein</fullName>
    </submittedName>
</protein>
<proteinExistence type="predicted"/>
<dbReference type="AlphaFoldDB" id="A0A679I581"/>
<organism evidence="1 2">
    <name type="scientific">Fluviibacter phosphoraccumulans</name>
    <dbReference type="NCBI Taxonomy" id="1751046"/>
    <lineage>
        <taxon>Bacteria</taxon>
        <taxon>Pseudomonadati</taxon>
        <taxon>Pseudomonadota</taxon>
        <taxon>Betaproteobacteria</taxon>
        <taxon>Rhodocyclales</taxon>
        <taxon>Fluviibacteraceae</taxon>
        <taxon>Fluviibacter</taxon>
    </lineage>
</organism>
<keyword evidence="2" id="KW-1185">Reference proteome</keyword>
<reference evidence="2" key="1">
    <citation type="submission" date="2020-01" db="EMBL/GenBank/DDBJ databases">
        <title>Phosphoaccumulans saitamaens gen. nov., sp. nov., a polyphosphate accumulating bacterium isolated from surface river water.</title>
        <authorList>
            <person name="Watanabe K."/>
            <person name="Suda W."/>
        </authorList>
    </citation>
    <scope>NUCLEOTIDE SEQUENCE [LARGE SCALE GENOMIC DNA]</scope>
    <source>
        <strain evidence="2">ICHIAU1</strain>
    </source>
</reference>
<dbReference type="Proteomes" id="UP000463961">
    <property type="component" value="Chromosome"/>
</dbReference>
<evidence type="ECO:0000313" key="1">
    <source>
        <dbReference type="EMBL" id="BBU69821.1"/>
    </source>
</evidence>
<dbReference type="RefSeq" id="WP_162049505.1">
    <property type="nucleotide sequence ID" value="NZ_AP019011.1"/>
</dbReference>
<gene>
    <name evidence="1" type="ORF">ICHIAU1_21040</name>
</gene>
<dbReference type="EMBL" id="AP022345">
    <property type="protein sequence ID" value="BBU69821.1"/>
    <property type="molecule type" value="Genomic_DNA"/>
</dbReference>
<accession>A0A679I581</accession>
<name>A0A679I581_9RHOO</name>
<sequence>MYEIWLAINILYELALMYVPFILTVVTLWVVLLVYALQHQADWRKGLRGGILGGVVVTVLTFLIFPYITKSSLANLGYWIDFVFLFQIAAGYGVVVGLGFIWPIAALRCRAKAA</sequence>
<evidence type="ECO:0000313" key="2">
    <source>
        <dbReference type="Proteomes" id="UP000463961"/>
    </source>
</evidence>